<dbReference type="AlphaFoldDB" id="D9QU49"/>
<dbReference type="KEGG" id="aar:Acear_0293"/>
<proteinExistence type="predicted"/>
<accession>D9QU49</accession>
<dbReference type="EMBL" id="CP002105">
    <property type="protein sequence ID" value="ADL11842.1"/>
    <property type="molecule type" value="Genomic_DNA"/>
</dbReference>
<gene>
    <name evidence="1" type="ordered locus">Acear_0293</name>
</gene>
<reference evidence="1 2" key="1">
    <citation type="journal article" date="2010" name="Stand. Genomic Sci.">
        <title>Complete genome sequence of Acetohalobium arabaticum type strain (Z-7288).</title>
        <authorList>
            <person name="Sikorski J."/>
            <person name="Lapidus A."/>
            <person name="Chertkov O."/>
            <person name="Lucas S."/>
            <person name="Copeland A."/>
            <person name="Glavina Del Rio T."/>
            <person name="Nolan M."/>
            <person name="Tice H."/>
            <person name="Cheng J.F."/>
            <person name="Han C."/>
            <person name="Brambilla E."/>
            <person name="Pitluck S."/>
            <person name="Liolios K."/>
            <person name="Ivanova N."/>
            <person name="Mavromatis K."/>
            <person name="Mikhailova N."/>
            <person name="Pati A."/>
            <person name="Bruce D."/>
            <person name="Detter C."/>
            <person name="Tapia R."/>
            <person name="Goodwin L."/>
            <person name="Chen A."/>
            <person name="Palaniappan K."/>
            <person name="Land M."/>
            <person name="Hauser L."/>
            <person name="Chang Y.J."/>
            <person name="Jeffries C.D."/>
            <person name="Rohde M."/>
            <person name="Goker M."/>
            <person name="Spring S."/>
            <person name="Woyke T."/>
            <person name="Bristow J."/>
            <person name="Eisen J.A."/>
            <person name="Markowitz V."/>
            <person name="Hugenholtz P."/>
            <person name="Kyrpides N.C."/>
            <person name="Klenk H.P."/>
        </authorList>
    </citation>
    <scope>NUCLEOTIDE SEQUENCE [LARGE SCALE GENOMIC DNA]</scope>
    <source>
        <strain evidence="2">ATCC 49924 / DSM 5501 / Z-7288</strain>
    </source>
</reference>
<dbReference type="STRING" id="574087.Acear_0293"/>
<dbReference type="HOGENOM" id="CLU_182861_0_0_9"/>
<dbReference type="Proteomes" id="UP000001661">
    <property type="component" value="Chromosome"/>
</dbReference>
<dbReference type="RefSeq" id="WP_013277288.1">
    <property type="nucleotide sequence ID" value="NC_014378.1"/>
</dbReference>
<organism evidence="1 2">
    <name type="scientific">Acetohalobium arabaticum (strain ATCC 49924 / DSM 5501 / Z-7288)</name>
    <dbReference type="NCBI Taxonomy" id="574087"/>
    <lineage>
        <taxon>Bacteria</taxon>
        <taxon>Bacillati</taxon>
        <taxon>Bacillota</taxon>
        <taxon>Clostridia</taxon>
        <taxon>Halanaerobiales</taxon>
        <taxon>Halobacteroidaceae</taxon>
        <taxon>Acetohalobium</taxon>
    </lineage>
</organism>
<keyword evidence="2" id="KW-1185">Reference proteome</keyword>
<evidence type="ECO:0000313" key="1">
    <source>
        <dbReference type="EMBL" id="ADL11842.1"/>
    </source>
</evidence>
<evidence type="ECO:0000313" key="2">
    <source>
        <dbReference type="Proteomes" id="UP000001661"/>
    </source>
</evidence>
<name>D9QU49_ACEAZ</name>
<sequence length="80" mass="9469">MEPIFKQIEQHMKFGGMKVRNEVPVEEINDFILNLPENKRDSWSEVVQILEDEDMITMEGDFSTIDDELLDAQVEENRRI</sequence>
<protein>
    <submittedName>
        <fullName evidence="1">Uncharacterized protein</fullName>
    </submittedName>
</protein>